<protein>
    <recommendedName>
        <fullName evidence="1">DUF7000 domain-containing protein</fullName>
    </recommendedName>
</protein>
<gene>
    <name evidence="2" type="ORF">CLV96_1498</name>
</gene>
<evidence type="ECO:0000313" key="2">
    <source>
        <dbReference type="EMBL" id="TDY72502.1"/>
    </source>
</evidence>
<proteinExistence type="predicted"/>
<organism evidence="2 3">
    <name type="scientific">Leptospira meyeri</name>
    <dbReference type="NCBI Taxonomy" id="29508"/>
    <lineage>
        <taxon>Bacteria</taxon>
        <taxon>Pseudomonadati</taxon>
        <taxon>Spirochaetota</taxon>
        <taxon>Spirochaetia</taxon>
        <taxon>Leptospirales</taxon>
        <taxon>Leptospiraceae</taxon>
        <taxon>Leptospira</taxon>
    </lineage>
</organism>
<comment type="caution">
    <text evidence="2">The sequence shown here is derived from an EMBL/GenBank/DDBJ whole genome shotgun (WGS) entry which is preliminary data.</text>
</comment>
<dbReference type="RefSeq" id="WP_004787053.1">
    <property type="nucleotide sequence ID" value="NZ_SORO01000001.1"/>
</dbReference>
<dbReference type="Pfam" id="PF22526">
    <property type="entry name" value="DUF7000"/>
    <property type="match status" value="1"/>
</dbReference>
<dbReference type="GeneID" id="79826816"/>
<dbReference type="AlphaFoldDB" id="A0A4R8MYE7"/>
<keyword evidence="3" id="KW-1185">Reference proteome</keyword>
<feature type="domain" description="DUF7000" evidence="1">
    <location>
        <begin position="6"/>
        <end position="158"/>
    </location>
</feature>
<sequence>MKKDFNDYVNSYKEQLQIGDIQEAYAGIVKYVTKLGTNLSKNLSKSYSFGSLFQGYMDYTYFYYSNKFLKDRKLKMGFVLNHPKMQFEVWLLGQTIPIQERYWEYFKNTKWNKNRTTKPQYSILETVLIEKPNFNDLDKLSAQIEKSIVQVTAEIIQDIKASKLK</sequence>
<name>A0A4R8MYE7_LEPME</name>
<evidence type="ECO:0000313" key="3">
    <source>
        <dbReference type="Proteomes" id="UP000294684"/>
    </source>
</evidence>
<accession>A0A4R8MYE7</accession>
<dbReference type="EMBL" id="SORO01000001">
    <property type="protein sequence ID" value="TDY72502.1"/>
    <property type="molecule type" value="Genomic_DNA"/>
</dbReference>
<reference evidence="2 3" key="1">
    <citation type="submission" date="2019-03" db="EMBL/GenBank/DDBJ databases">
        <title>Genomic Encyclopedia of Archaeal and Bacterial Type Strains, Phase II (KMG-II): from individual species to whole genera.</title>
        <authorList>
            <person name="Goeker M."/>
        </authorList>
    </citation>
    <scope>NUCLEOTIDE SEQUENCE [LARGE SCALE GENOMIC DNA]</scope>
    <source>
        <strain evidence="2 3">DSM 21537</strain>
    </source>
</reference>
<dbReference type="InterPro" id="IPR054269">
    <property type="entry name" value="DUF7000"/>
</dbReference>
<dbReference type="Proteomes" id="UP000294684">
    <property type="component" value="Unassembled WGS sequence"/>
</dbReference>
<dbReference type="OrthoDB" id="9816011at2"/>
<dbReference type="STRING" id="1193051.LEP1GSC017_2454"/>
<evidence type="ECO:0000259" key="1">
    <source>
        <dbReference type="Pfam" id="PF22526"/>
    </source>
</evidence>